<comment type="caution">
    <text evidence="1">The sequence shown here is derived from an EMBL/GenBank/DDBJ whole genome shotgun (WGS) entry which is preliminary data.</text>
</comment>
<organism evidence="1 2">
    <name type="scientific">Colocasia esculenta</name>
    <name type="common">Wild taro</name>
    <name type="synonym">Arum esculentum</name>
    <dbReference type="NCBI Taxonomy" id="4460"/>
    <lineage>
        <taxon>Eukaryota</taxon>
        <taxon>Viridiplantae</taxon>
        <taxon>Streptophyta</taxon>
        <taxon>Embryophyta</taxon>
        <taxon>Tracheophyta</taxon>
        <taxon>Spermatophyta</taxon>
        <taxon>Magnoliopsida</taxon>
        <taxon>Liliopsida</taxon>
        <taxon>Araceae</taxon>
        <taxon>Aroideae</taxon>
        <taxon>Colocasieae</taxon>
        <taxon>Colocasia</taxon>
    </lineage>
</organism>
<name>A0A843WAT4_COLES</name>
<dbReference type="InterPro" id="IPR004252">
    <property type="entry name" value="Probable_transposase_24"/>
</dbReference>
<evidence type="ECO:0000313" key="1">
    <source>
        <dbReference type="EMBL" id="MQM02771.1"/>
    </source>
</evidence>
<dbReference type="EMBL" id="NMUH01002916">
    <property type="protein sequence ID" value="MQM02771.1"/>
    <property type="molecule type" value="Genomic_DNA"/>
</dbReference>
<evidence type="ECO:0000313" key="2">
    <source>
        <dbReference type="Proteomes" id="UP000652761"/>
    </source>
</evidence>
<gene>
    <name evidence="1" type="ORF">Taro_035536</name>
</gene>
<dbReference type="Proteomes" id="UP000652761">
    <property type="component" value="Unassembled WGS sequence"/>
</dbReference>
<keyword evidence="2" id="KW-1185">Reference proteome</keyword>
<proteinExistence type="predicted"/>
<dbReference type="AlphaFoldDB" id="A0A843WAT4"/>
<accession>A0A843WAT4</accession>
<feature type="non-terminal residue" evidence="1">
    <location>
        <position position="1"/>
    </location>
</feature>
<dbReference type="Pfam" id="PF03004">
    <property type="entry name" value="Transposase_24"/>
    <property type="match status" value="1"/>
</dbReference>
<dbReference type="OrthoDB" id="629495at2759"/>
<protein>
    <submittedName>
        <fullName evidence="1">Uncharacterized protein</fullName>
    </submittedName>
</protein>
<reference evidence="1" key="1">
    <citation type="submission" date="2017-07" db="EMBL/GenBank/DDBJ databases">
        <title>Taro Niue Genome Assembly and Annotation.</title>
        <authorList>
            <person name="Atibalentja N."/>
            <person name="Keating K."/>
            <person name="Fields C.J."/>
        </authorList>
    </citation>
    <scope>NUCLEOTIDE SEQUENCE</scope>
    <source>
        <strain evidence="1">Niue_2</strain>
        <tissue evidence="1">Leaf</tissue>
    </source>
</reference>
<sequence length="444" mass="49360">HDRAPILGGAVVGGFCSKHELLVLPLSLLFSGEFTPPNPRVPGSGEFTPPNPRVPVVGPSSVSPPVAAGSGEFTPPHPRVPGICWSFLCPSSCSSRYVYLKLHFHCALILMSENVTSSGQSKPSPHTVVGPVPEDVVSLHEGGDSFHESTLREVWINGDKIEPTQASQFITRTILAHFSGPIHKFNDFPMEVQKSLYQMFMSNHRFTCRSDEARSRLVWTTTARSNFKHLLYNARKNAEKVCQSADPTLWRERASTWMRRDYWESLCNIWAAERWQQTSTTMKVNRAANLEANMHTSGSVSFETHQSRLEKELKRPPTFQEVFDKTHKKKGMDQYISERAREVAESYSQQMIEKYAGEEKQPQLDPEVWVAASGAPKKGHVYGFGHSMDMSRVLSGASSSASQTSAITTAGAPGTSPSEMMGFIRDEIFGLESRLAETMESHLA</sequence>